<gene>
    <name evidence="2" type="ORF">GSY63_17225</name>
</gene>
<evidence type="ECO:0000313" key="3">
    <source>
        <dbReference type="Proteomes" id="UP000638732"/>
    </source>
</evidence>
<dbReference type="SUPFAM" id="SSF51206">
    <property type="entry name" value="cAMP-binding domain-like"/>
    <property type="match status" value="1"/>
</dbReference>
<dbReference type="Pfam" id="PF00027">
    <property type="entry name" value="cNMP_binding"/>
    <property type="match status" value="1"/>
</dbReference>
<dbReference type="AlphaFoldDB" id="A0A966DV46"/>
<reference evidence="2" key="2">
    <citation type="submission" date="2020-10" db="EMBL/GenBank/DDBJ databases">
        <title>Mucilaginibacter sp. nov., isolated from soil.</title>
        <authorList>
            <person name="Jeon C.O."/>
        </authorList>
    </citation>
    <scope>NUCLEOTIDE SEQUENCE</scope>
    <source>
        <strain evidence="2">R11</strain>
    </source>
</reference>
<protein>
    <submittedName>
        <fullName evidence="2">Cyclic nucleotide-binding domain-containing protein</fullName>
    </submittedName>
</protein>
<dbReference type="EMBL" id="WWEO01000044">
    <property type="protein sequence ID" value="NCD71111.1"/>
    <property type="molecule type" value="Genomic_DNA"/>
</dbReference>
<proteinExistence type="predicted"/>
<name>A0A966DV46_9SPHI</name>
<accession>A0A966DV46</accession>
<organism evidence="2 3">
    <name type="scientific">Mucilaginibacter agri</name>
    <dbReference type="NCBI Taxonomy" id="2695265"/>
    <lineage>
        <taxon>Bacteria</taxon>
        <taxon>Pseudomonadati</taxon>
        <taxon>Bacteroidota</taxon>
        <taxon>Sphingobacteriia</taxon>
        <taxon>Sphingobacteriales</taxon>
        <taxon>Sphingobacteriaceae</taxon>
        <taxon>Mucilaginibacter</taxon>
    </lineage>
</organism>
<evidence type="ECO:0000259" key="1">
    <source>
        <dbReference type="Pfam" id="PF00027"/>
    </source>
</evidence>
<sequence length="188" mass="21716">MNELLKNHIRKITPVNDDEFDAISTYFTAQRFKKHQFLVQTGKPAPYEFFVTKGLLKSEVTDSSGKTHILQFAYEEWWISDMQAFNSGEPASLDIDCLENTEVLSITYDAKERLCANFRCMEYFFRKKSNAGNIALQKRVLMLMQASAAERYEQLIHQYPQMHARISKKLIAACLGITRETLSRLSNS</sequence>
<dbReference type="RefSeq" id="WP_166587087.1">
    <property type="nucleotide sequence ID" value="NZ_WWEO01000044.1"/>
</dbReference>
<dbReference type="InterPro" id="IPR014710">
    <property type="entry name" value="RmlC-like_jellyroll"/>
</dbReference>
<dbReference type="Gene3D" id="2.60.120.10">
    <property type="entry name" value="Jelly Rolls"/>
    <property type="match status" value="1"/>
</dbReference>
<keyword evidence="3" id="KW-1185">Reference proteome</keyword>
<dbReference type="InterPro" id="IPR018490">
    <property type="entry name" value="cNMP-bd_dom_sf"/>
</dbReference>
<feature type="domain" description="Cyclic nucleotide-binding" evidence="1">
    <location>
        <begin position="30"/>
        <end position="117"/>
    </location>
</feature>
<comment type="caution">
    <text evidence="2">The sequence shown here is derived from an EMBL/GenBank/DDBJ whole genome shotgun (WGS) entry which is preliminary data.</text>
</comment>
<evidence type="ECO:0000313" key="2">
    <source>
        <dbReference type="EMBL" id="NCD71111.1"/>
    </source>
</evidence>
<dbReference type="Proteomes" id="UP000638732">
    <property type="component" value="Unassembled WGS sequence"/>
</dbReference>
<dbReference type="InterPro" id="IPR000595">
    <property type="entry name" value="cNMP-bd_dom"/>
</dbReference>
<reference evidence="2" key="1">
    <citation type="submission" date="2020-01" db="EMBL/GenBank/DDBJ databases">
        <authorList>
            <person name="Seo Y.L."/>
        </authorList>
    </citation>
    <scope>NUCLEOTIDE SEQUENCE</scope>
    <source>
        <strain evidence="2">R11</strain>
    </source>
</reference>